<dbReference type="InterPro" id="IPR045069">
    <property type="entry name" value="MATE_euk"/>
</dbReference>
<dbReference type="GO" id="GO:0042910">
    <property type="term" value="F:xenobiotic transmembrane transporter activity"/>
    <property type="evidence" value="ECO:0007669"/>
    <property type="project" value="InterPro"/>
</dbReference>
<feature type="transmembrane region" description="Helical" evidence="6">
    <location>
        <begin position="474"/>
        <end position="494"/>
    </location>
</feature>
<feature type="transmembrane region" description="Helical" evidence="6">
    <location>
        <begin position="280"/>
        <end position="301"/>
    </location>
</feature>
<feature type="transmembrane region" description="Helical" evidence="6">
    <location>
        <begin position="693"/>
        <end position="713"/>
    </location>
</feature>
<dbReference type="InterPro" id="IPR002528">
    <property type="entry name" value="MATE_fam"/>
</dbReference>
<comment type="subcellular location">
    <subcellularLocation>
        <location evidence="1">Membrane</location>
        <topology evidence="1">Multi-pass membrane protein</topology>
    </subcellularLocation>
</comment>
<evidence type="ECO:0000256" key="1">
    <source>
        <dbReference type="ARBA" id="ARBA00004141"/>
    </source>
</evidence>
<dbReference type="PANTHER" id="PTHR11206">
    <property type="entry name" value="MULTIDRUG RESISTANCE PROTEIN"/>
    <property type="match status" value="1"/>
</dbReference>
<accession>A0A8X8WFQ2</accession>
<comment type="similarity">
    <text evidence="2 6">Belongs to the multi antimicrobial extrusion (MATE) (TC 2.A.66.1) family.</text>
</comment>
<dbReference type="Pfam" id="PF01554">
    <property type="entry name" value="MatE"/>
    <property type="match status" value="4"/>
</dbReference>
<keyword evidence="8" id="KW-1185">Reference proteome</keyword>
<feature type="transmembrane region" description="Helical" evidence="6">
    <location>
        <begin position="433"/>
        <end position="453"/>
    </location>
</feature>
<name>A0A8X8WFQ2_SALSN</name>
<keyword evidence="4 6" id="KW-1133">Transmembrane helix</keyword>
<feature type="transmembrane region" description="Helical" evidence="6">
    <location>
        <begin position="615"/>
        <end position="633"/>
    </location>
</feature>
<feature type="transmembrane region" description="Helical" evidence="6">
    <location>
        <begin position="402"/>
        <end position="421"/>
    </location>
</feature>
<keyword evidence="5 6" id="KW-0472">Membrane</keyword>
<reference evidence="7" key="2">
    <citation type="submission" date="2020-08" db="EMBL/GenBank/DDBJ databases">
        <title>Plant Genome Project.</title>
        <authorList>
            <person name="Zhang R.-G."/>
        </authorList>
    </citation>
    <scope>NUCLEOTIDE SEQUENCE</scope>
    <source>
        <strain evidence="7">Huo1</strain>
        <tissue evidence="7">Leaf</tissue>
    </source>
</reference>
<evidence type="ECO:0000313" key="8">
    <source>
        <dbReference type="Proteomes" id="UP000298416"/>
    </source>
</evidence>
<feature type="transmembrane region" description="Helical" evidence="6">
    <location>
        <begin position="575"/>
        <end position="594"/>
    </location>
</feature>
<feature type="transmembrane region" description="Helical" evidence="6">
    <location>
        <begin position="129"/>
        <end position="150"/>
    </location>
</feature>
<gene>
    <name evidence="7" type="ORF">SASPL_144934</name>
</gene>
<comment type="caution">
    <text evidence="7">The sequence shown here is derived from an EMBL/GenBank/DDBJ whole genome shotgun (WGS) entry which is preliminary data.</text>
</comment>
<protein>
    <recommendedName>
        <fullName evidence="6">Protein DETOXIFICATION</fullName>
    </recommendedName>
    <alternativeName>
        <fullName evidence="6">Multidrug and toxic compound extrusion protein</fullName>
    </alternativeName>
</protein>
<dbReference type="EMBL" id="PNBA02000017">
    <property type="protein sequence ID" value="KAG6394350.1"/>
    <property type="molecule type" value="Genomic_DNA"/>
</dbReference>
<dbReference type="AlphaFoldDB" id="A0A8X8WFQ2"/>
<dbReference type="CDD" id="cd13132">
    <property type="entry name" value="MATE_eukaryotic"/>
    <property type="match status" value="1"/>
</dbReference>
<evidence type="ECO:0000313" key="7">
    <source>
        <dbReference type="EMBL" id="KAG6394350.1"/>
    </source>
</evidence>
<organism evidence="7">
    <name type="scientific">Salvia splendens</name>
    <name type="common">Scarlet sage</name>
    <dbReference type="NCBI Taxonomy" id="180675"/>
    <lineage>
        <taxon>Eukaryota</taxon>
        <taxon>Viridiplantae</taxon>
        <taxon>Streptophyta</taxon>
        <taxon>Embryophyta</taxon>
        <taxon>Tracheophyta</taxon>
        <taxon>Spermatophyta</taxon>
        <taxon>Magnoliopsida</taxon>
        <taxon>eudicotyledons</taxon>
        <taxon>Gunneridae</taxon>
        <taxon>Pentapetalae</taxon>
        <taxon>asterids</taxon>
        <taxon>lamiids</taxon>
        <taxon>Lamiales</taxon>
        <taxon>Lamiaceae</taxon>
        <taxon>Nepetoideae</taxon>
        <taxon>Mentheae</taxon>
        <taxon>Salviinae</taxon>
        <taxon>Salvia</taxon>
        <taxon>Salvia subgen. Calosphace</taxon>
        <taxon>core Calosphace</taxon>
    </lineage>
</organism>
<dbReference type="GO" id="GO:0016020">
    <property type="term" value="C:membrane"/>
    <property type="evidence" value="ECO:0007669"/>
    <property type="project" value="UniProtKB-SubCell"/>
</dbReference>
<evidence type="ECO:0000256" key="2">
    <source>
        <dbReference type="ARBA" id="ARBA00010199"/>
    </source>
</evidence>
<evidence type="ECO:0000256" key="4">
    <source>
        <dbReference type="ARBA" id="ARBA00022989"/>
    </source>
</evidence>
<reference evidence="7" key="1">
    <citation type="submission" date="2018-01" db="EMBL/GenBank/DDBJ databases">
        <authorList>
            <person name="Mao J.F."/>
        </authorList>
    </citation>
    <scope>NUCLEOTIDE SEQUENCE</scope>
    <source>
        <strain evidence="7">Huo1</strain>
        <tissue evidence="7">Leaf</tissue>
    </source>
</reference>
<feature type="transmembrane region" description="Helical" evidence="6">
    <location>
        <begin position="506"/>
        <end position="528"/>
    </location>
</feature>
<keyword evidence="3 6" id="KW-0812">Transmembrane</keyword>
<proteinExistence type="inferred from homology"/>
<feature type="transmembrane region" description="Helical" evidence="6">
    <location>
        <begin position="540"/>
        <end position="563"/>
    </location>
</feature>
<feature type="transmembrane region" description="Helical" evidence="6">
    <location>
        <begin position="766"/>
        <end position="789"/>
    </location>
</feature>
<dbReference type="GO" id="GO:0015297">
    <property type="term" value="F:antiporter activity"/>
    <property type="evidence" value="ECO:0007669"/>
    <property type="project" value="InterPro"/>
</dbReference>
<dbReference type="NCBIfam" id="TIGR00797">
    <property type="entry name" value="matE"/>
    <property type="match status" value="1"/>
</dbReference>
<feature type="transmembrane region" description="Helical" evidence="6">
    <location>
        <begin position="653"/>
        <end position="672"/>
    </location>
</feature>
<evidence type="ECO:0000256" key="6">
    <source>
        <dbReference type="RuleBase" id="RU004914"/>
    </source>
</evidence>
<dbReference type="GO" id="GO:1990961">
    <property type="term" value="P:xenobiotic detoxification by transmembrane export across the plasma membrane"/>
    <property type="evidence" value="ECO:0007669"/>
    <property type="project" value="InterPro"/>
</dbReference>
<dbReference type="Proteomes" id="UP000298416">
    <property type="component" value="Unassembled WGS sequence"/>
</dbReference>
<feature type="transmembrane region" description="Helical" evidence="6">
    <location>
        <begin position="795"/>
        <end position="815"/>
    </location>
</feature>
<sequence>MFMLGHVGQLSLSRATSLCNVTGFSVVFGMASALETLCGQAYGAKQYKRVGTLTCGAISFNISCSRQVRRPAHPCALPPRVSPVHCSLPADPELDNPHGLELISISLLPATSLLGSHIHIPSRKLWSSYLQAISSWFNVLLLVLYVMYSPACQETRAPLSWDVLVTMRDFFHLAIPSAAMVWSVAKSTIGDISSFYIFTISYLHYHVPYSFGSAASTLISNKMGAGKPEAARATLHAVLALSVTEFLAVGFAIGSSGHLLGYTFSRDKQVISYVKKMAPFLGMSIVMDGIQAVLSGVVRGIGLQHIGRMGWPLERTCGRNNGLVYRAFSSTGLYQLGKEGTAIEVRQRIFSEEFQVGNDAISKHEIEKLVRSRQKMEVETLVAKRYAASARKIAFTAEVNRVNWIALPMIFVTVSQFLLRVSPMFMLGHVDQLFLSSASIATSLCNFGMASALETLYGQAYGAKQYKRVGTLTYGAMLWLFMVCIVLSLVFILTEKLLLVMGQDPSISAAAGKFAIQLIPTLFPYAFLQCIVRYLQIQSLIFPMVWSSLASLCFQLPLCWAFIFRFHLGNSGAAISIAISSWFNVLLLVLYVMYSPACQVTRAPLSWDVLVTMRDFFHLAIPSAAMVCLEWWSFELILLLSGVLPNPQLETSVLSICFTISYLHYHVPYSFGSAASTLISNEMGAGKPEAARAILHAVLALSITEFLAAGFAIGSSGRVLGYAFSADKQVISYVKKMASFLSMSIVMDGIQAVLSGVVRGIGLQHIGAYVNAGAYYLVCIPVALLFGFLVHLKGVGLWSGLVAGATVQSIALSLLTASTNWEKKAIEARQRIFSEEFPVENDGILKHEKEKLVEML</sequence>
<feature type="transmembrane region" description="Helical" evidence="6">
    <location>
        <begin position="733"/>
        <end position="754"/>
    </location>
</feature>
<evidence type="ECO:0000256" key="5">
    <source>
        <dbReference type="ARBA" id="ARBA00023136"/>
    </source>
</evidence>
<feature type="transmembrane region" description="Helical" evidence="6">
    <location>
        <begin position="237"/>
        <end position="260"/>
    </location>
</feature>
<evidence type="ECO:0000256" key="3">
    <source>
        <dbReference type="ARBA" id="ARBA00022692"/>
    </source>
</evidence>